<proteinExistence type="predicted"/>
<keyword evidence="8" id="KW-0732">Signal</keyword>
<comment type="caution">
    <text evidence="10">The sequence shown here is derived from an EMBL/GenBank/DDBJ whole genome shotgun (WGS) entry which is preliminary data.</text>
</comment>
<gene>
    <name evidence="10" type="ORF">O3G_MSEX011758</name>
</gene>
<dbReference type="InterPro" id="IPR018114">
    <property type="entry name" value="TRYPSIN_HIS"/>
</dbReference>
<feature type="compositionally biased region" description="Polar residues" evidence="7">
    <location>
        <begin position="91"/>
        <end position="113"/>
    </location>
</feature>
<keyword evidence="2" id="KW-0800">Toxin</keyword>
<evidence type="ECO:0000313" key="10">
    <source>
        <dbReference type="EMBL" id="KAG6460068.1"/>
    </source>
</evidence>
<feature type="compositionally biased region" description="Low complexity" evidence="7">
    <location>
        <begin position="603"/>
        <end position="716"/>
    </location>
</feature>
<feature type="domain" description="Peptidase S1" evidence="9">
    <location>
        <begin position="352"/>
        <end position="612"/>
    </location>
</feature>
<dbReference type="EMBL" id="JH668653">
    <property type="protein sequence ID" value="KAG6460067.1"/>
    <property type="molecule type" value="Genomic_DNA"/>
</dbReference>
<keyword evidence="6" id="KW-1205">Fibrinolytic toxin</keyword>
<feature type="compositionally biased region" description="Polar residues" evidence="7">
    <location>
        <begin position="55"/>
        <end position="65"/>
    </location>
</feature>
<name>A0A922CW36_MANSE</name>
<evidence type="ECO:0000313" key="11">
    <source>
        <dbReference type="Proteomes" id="UP000791440"/>
    </source>
</evidence>
<feature type="compositionally biased region" description="Polar residues" evidence="7">
    <location>
        <begin position="201"/>
        <end position="248"/>
    </location>
</feature>
<feature type="compositionally biased region" description="Low complexity" evidence="7">
    <location>
        <begin position="183"/>
        <end position="199"/>
    </location>
</feature>
<feature type="region of interest" description="Disordered" evidence="7">
    <location>
        <begin position="133"/>
        <end position="295"/>
    </location>
</feature>
<reference evidence="10" key="1">
    <citation type="journal article" date="2016" name="Insect Biochem. Mol. Biol.">
        <title>Multifaceted biological insights from a draft genome sequence of the tobacco hornworm moth, Manduca sexta.</title>
        <authorList>
            <person name="Kanost M.R."/>
            <person name="Arrese E.L."/>
            <person name="Cao X."/>
            <person name="Chen Y.R."/>
            <person name="Chellapilla S."/>
            <person name="Goldsmith M.R."/>
            <person name="Grosse-Wilde E."/>
            <person name="Heckel D.G."/>
            <person name="Herndon N."/>
            <person name="Jiang H."/>
            <person name="Papanicolaou A."/>
            <person name="Qu J."/>
            <person name="Soulages J.L."/>
            <person name="Vogel H."/>
            <person name="Walters J."/>
            <person name="Waterhouse R.M."/>
            <person name="Ahn S.J."/>
            <person name="Almeida F.C."/>
            <person name="An C."/>
            <person name="Aqrawi P."/>
            <person name="Bretschneider A."/>
            <person name="Bryant W.B."/>
            <person name="Bucks S."/>
            <person name="Chao H."/>
            <person name="Chevignon G."/>
            <person name="Christen J.M."/>
            <person name="Clarke D.F."/>
            <person name="Dittmer N.T."/>
            <person name="Ferguson L.C.F."/>
            <person name="Garavelou S."/>
            <person name="Gordon K.H.J."/>
            <person name="Gunaratna R.T."/>
            <person name="Han Y."/>
            <person name="Hauser F."/>
            <person name="He Y."/>
            <person name="Heidel-Fischer H."/>
            <person name="Hirsh A."/>
            <person name="Hu Y."/>
            <person name="Jiang H."/>
            <person name="Kalra D."/>
            <person name="Klinner C."/>
            <person name="Konig C."/>
            <person name="Kovar C."/>
            <person name="Kroll A.R."/>
            <person name="Kuwar S.S."/>
            <person name="Lee S.L."/>
            <person name="Lehman R."/>
            <person name="Li K."/>
            <person name="Li Z."/>
            <person name="Liang H."/>
            <person name="Lovelace S."/>
            <person name="Lu Z."/>
            <person name="Mansfield J.H."/>
            <person name="McCulloch K.J."/>
            <person name="Mathew T."/>
            <person name="Morton B."/>
            <person name="Muzny D.M."/>
            <person name="Neunemann D."/>
            <person name="Ongeri F."/>
            <person name="Pauchet Y."/>
            <person name="Pu L.L."/>
            <person name="Pyrousis I."/>
            <person name="Rao X.J."/>
            <person name="Redding A."/>
            <person name="Roesel C."/>
            <person name="Sanchez-Gracia A."/>
            <person name="Schaack S."/>
            <person name="Shukla A."/>
            <person name="Tetreau G."/>
            <person name="Wang Y."/>
            <person name="Xiong G.H."/>
            <person name="Traut W."/>
            <person name="Walsh T.K."/>
            <person name="Worley K.C."/>
            <person name="Wu D."/>
            <person name="Wu W."/>
            <person name="Wu Y.Q."/>
            <person name="Zhang X."/>
            <person name="Zou Z."/>
            <person name="Zucker H."/>
            <person name="Briscoe A.D."/>
            <person name="Burmester T."/>
            <person name="Clem R.J."/>
            <person name="Feyereisen R."/>
            <person name="Grimmelikhuijzen C.J.P."/>
            <person name="Hamodrakas S.J."/>
            <person name="Hansson B.S."/>
            <person name="Huguet E."/>
            <person name="Jermiin L.S."/>
            <person name="Lan Q."/>
            <person name="Lehman H.K."/>
            <person name="Lorenzen M."/>
            <person name="Merzendorfer H."/>
            <person name="Michalopoulos I."/>
            <person name="Morton D.B."/>
            <person name="Muthukrishnan S."/>
            <person name="Oakeshott J.G."/>
            <person name="Palmer W."/>
            <person name="Park Y."/>
            <person name="Passarelli A.L."/>
            <person name="Rozas J."/>
            <person name="Schwartz L.M."/>
            <person name="Smith W."/>
            <person name="Southgate A."/>
            <person name="Vilcinskas A."/>
            <person name="Vogt R."/>
            <person name="Wang P."/>
            <person name="Werren J."/>
            <person name="Yu X.Q."/>
            <person name="Zhou J.J."/>
            <person name="Brown S.J."/>
            <person name="Scherer S.E."/>
            <person name="Richards S."/>
            <person name="Blissard G.W."/>
        </authorList>
    </citation>
    <scope>NUCLEOTIDE SEQUENCE</scope>
</reference>
<feature type="region of interest" description="Disordered" evidence="7">
    <location>
        <begin position="43"/>
        <end position="120"/>
    </location>
</feature>
<evidence type="ECO:0000256" key="2">
    <source>
        <dbReference type="ARBA" id="ARBA00022656"/>
    </source>
</evidence>
<evidence type="ECO:0000256" key="3">
    <source>
        <dbReference type="ARBA" id="ARBA00023157"/>
    </source>
</evidence>
<keyword evidence="3" id="KW-1015">Disulfide bond</keyword>
<feature type="compositionally biased region" description="Polar residues" evidence="7">
    <location>
        <begin position="138"/>
        <end position="182"/>
    </location>
</feature>
<feature type="region of interest" description="Disordered" evidence="7">
    <location>
        <begin position="603"/>
        <end position="730"/>
    </location>
</feature>
<evidence type="ECO:0000256" key="5">
    <source>
        <dbReference type="ARBA" id="ARBA00055534"/>
    </source>
</evidence>
<dbReference type="InterPro" id="IPR001254">
    <property type="entry name" value="Trypsin_dom"/>
</dbReference>
<reference evidence="10" key="2">
    <citation type="submission" date="2020-12" db="EMBL/GenBank/DDBJ databases">
        <authorList>
            <person name="Kanost M."/>
        </authorList>
    </citation>
    <scope>NUCLEOTIDE SEQUENCE</scope>
</reference>
<evidence type="ECO:0000256" key="4">
    <source>
        <dbReference type="ARBA" id="ARBA00023240"/>
    </source>
</evidence>
<dbReference type="GO" id="GO:0090729">
    <property type="term" value="F:toxin activity"/>
    <property type="evidence" value="ECO:0007669"/>
    <property type="project" value="UniProtKB-KW"/>
</dbReference>
<evidence type="ECO:0000256" key="1">
    <source>
        <dbReference type="ARBA" id="ARBA00004239"/>
    </source>
</evidence>
<dbReference type="GO" id="GO:0005576">
    <property type="term" value="C:extracellular region"/>
    <property type="evidence" value="ECO:0007669"/>
    <property type="project" value="UniProtKB-SubCell"/>
</dbReference>
<accession>A0A922CW36</accession>
<dbReference type="Pfam" id="PF00089">
    <property type="entry name" value="Trypsin"/>
    <property type="match status" value="1"/>
</dbReference>
<feature type="region of interest" description="Disordered" evidence="7">
    <location>
        <begin position="750"/>
        <end position="775"/>
    </location>
</feature>
<comment type="subcellular location">
    <subcellularLocation>
        <location evidence="1">Secreted</location>
        <location evidence="1">Extracellular space</location>
    </subcellularLocation>
</comment>
<dbReference type="GO" id="GO:0004252">
    <property type="term" value="F:serine-type endopeptidase activity"/>
    <property type="evidence" value="ECO:0007669"/>
    <property type="project" value="InterPro"/>
</dbReference>
<sequence>MIPRSLFLLTVASFLAVHTSSQYVDFLQGLQTFFQPYQFDGITTRKPESRRHGSRQQNKNPTNPTIAFPDRLERPKTTSKPKKTTRPVSSQSSRPKSANTQTSRYHSTTPSSKAKSDRKTDFGIINNDYIYFPDEVPANSNKKNSQWGNKNDRNPTVTQNKSNRNPDVSNINWGNQNPVSASLTQLNTPKPTTTQNKNNRNPDVSNIQWGNQDNRSPVSASLTQGSNNRNPAVSVTKRPSTNRQNGGTTRRPLPIRPGVKPAPVDESRPPITNKPEEPVFPVSSDEPELEIGPDEDDMTSVQKRQYLAMAEQMCDSYKALSVKTVAALPLVPSPEVVEFNVSDCTPINIPLIIGGTVSNIEEFPHMSLVGWKKVQSAGYSWKCGGSLISEQYVLTAGHCTYHEKDYNVVSGPPHAVQLGSTYVDGPGAVVVKSASVIRHPKFKQRRSYYDVALIKLVTSVKFSNTIRPACLGVPPSVGKPIIATGWGRTEFGGDQSLELRSVSLPIWDMQECKEIWGTSLKLPNGPSSDSHVCAGERNGGKDTCQGDSGGPAQVQDGCVWRVVAVTSSGRSCGAPDTPALYATVPRVFVAAEVFGKKALDNRYNNQINSNNRNQPTVNRNTNNQNQNNQNNRVNVNQNNNYNTQTTTQNWNSQNQNQNNQNNRVNVNQNNYNTQTPNLQSNWNNNNQQNNNRNPNQNNYEQQYQNNLNNQNRDPNQYYQVSTNNYNQNKNNQINYNEVTTRNPNQNFNIDGYTQNPNNYNQNSNNYNQNNPNQYYQNGYERESWNPSNNRGIYDYNVGNSEYRGTERPFWNR</sequence>
<dbReference type="AlphaFoldDB" id="A0A922CW36"/>
<dbReference type="SMART" id="SM00020">
    <property type="entry name" value="Tryp_SPc"/>
    <property type="match status" value="1"/>
</dbReference>
<feature type="compositionally biased region" description="Low complexity" evidence="7">
    <location>
        <begin position="754"/>
        <end position="775"/>
    </location>
</feature>
<dbReference type="PANTHER" id="PTHR24252:SF7">
    <property type="entry name" value="HYALIN"/>
    <property type="match status" value="1"/>
</dbReference>
<evidence type="ECO:0000259" key="9">
    <source>
        <dbReference type="PROSITE" id="PS50240"/>
    </source>
</evidence>
<evidence type="ECO:0000256" key="8">
    <source>
        <dbReference type="SAM" id="SignalP"/>
    </source>
</evidence>
<evidence type="ECO:0000256" key="7">
    <source>
        <dbReference type="SAM" id="MobiDB-lite"/>
    </source>
</evidence>
<comment type="function">
    <text evidence="5">Fibrinolytic activity; shows preferential cleavage of Arg-Gly bonds in all three fibrinogen chains. Contact with the caterpillars causes severe bleeding, due the anticoagulant effect of the protein.</text>
</comment>
<dbReference type="PROSITE" id="PS00134">
    <property type="entry name" value="TRYPSIN_HIS"/>
    <property type="match status" value="1"/>
</dbReference>
<dbReference type="EMBL" id="JH668653">
    <property type="protein sequence ID" value="KAG6460068.1"/>
    <property type="molecule type" value="Genomic_DNA"/>
</dbReference>
<feature type="signal peptide" evidence="8">
    <location>
        <begin position="1"/>
        <end position="21"/>
    </location>
</feature>
<protein>
    <recommendedName>
        <fullName evidence="9">Peptidase S1 domain-containing protein</fullName>
    </recommendedName>
</protein>
<organism evidence="10 11">
    <name type="scientific">Manduca sexta</name>
    <name type="common">Tobacco hawkmoth</name>
    <name type="synonym">Tobacco hornworm</name>
    <dbReference type="NCBI Taxonomy" id="7130"/>
    <lineage>
        <taxon>Eukaryota</taxon>
        <taxon>Metazoa</taxon>
        <taxon>Ecdysozoa</taxon>
        <taxon>Arthropoda</taxon>
        <taxon>Hexapoda</taxon>
        <taxon>Insecta</taxon>
        <taxon>Pterygota</taxon>
        <taxon>Neoptera</taxon>
        <taxon>Endopterygota</taxon>
        <taxon>Lepidoptera</taxon>
        <taxon>Glossata</taxon>
        <taxon>Ditrysia</taxon>
        <taxon>Bombycoidea</taxon>
        <taxon>Sphingidae</taxon>
        <taxon>Sphinginae</taxon>
        <taxon>Sphingini</taxon>
        <taxon>Manduca</taxon>
    </lineage>
</organism>
<feature type="chain" id="PRO_5038276884" description="Peptidase S1 domain-containing protein" evidence="8">
    <location>
        <begin position="22"/>
        <end position="812"/>
    </location>
</feature>
<dbReference type="PROSITE" id="PS50240">
    <property type="entry name" value="TRYPSIN_DOM"/>
    <property type="match status" value="1"/>
</dbReference>
<feature type="compositionally biased region" description="Acidic residues" evidence="7">
    <location>
        <begin position="285"/>
        <end position="295"/>
    </location>
</feature>
<keyword evidence="11" id="KW-1185">Reference proteome</keyword>
<dbReference type="PANTHER" id="PTHR24252">
    <property type="entry name" value="ACROSIN-RELATED"/>
    <property type="match status" value="1"/>
</dbReference>
<evidence type="ECO:0000256" key="6">
    <source>
        <dbReference type="ARBA" id="ARBA00084094"/>
    </source>
</evidence>
<dbReference type="GO" id="GO:0006508">
    <property type="term" value="P:proteolysis"/>
    <property type="evidence" value="ECO:0007669"/>
    <property type="project" value="InterPro"/>
</dbReference>
<keyword evidence="4" id="KW-1199">Hemostasis impairing toxin</keyword>
<dbReference type="FunFam" id="2.40.10.10:FF:000068">
    <property type="entry name" value="transmembrane protease serine 2"/>
    <property type="match status" value="1"/>
</dbReference>
<dbReference type="CDD" id="cd00190">
    <property type="entry name" value="Tryp_SPc"/>
    <property type="match status" value="1"/>
</dbReference>
<dbReference type="Proteomes" id="UP000791440">
    <property type="component" value="Unassembled WGS sequence"/>
</dbReference>